<dbReference type="EMBL" id="KV722364">
    <property type="protein sequence ID" value="OCH92750.1"/>
    <property type="molecule type" value="Genomic_DNA"/>
</dbReference>
<gene>
    <name evidence="2" type="ORF">OBBRIDRAFT_772775</name>
</gene>
<evidence type="ECO:0000256" key="1">
    <source>
        <dbReference type="SAM" id="MobiDB-lite"/>
    </source>
</evidence>
<protein>
    <submittedName>
        <fullName evidence="2">Uncharacterized protein</fullName>
    </submittedName>
</protein>
<feature type="region of interest" description="Disordered" evidence="1">
    <location>
        <begin position="332"/>
        <end position="356"/>
    </location>
</feature>
<accession>A0A8E2B2P8</accession>
<feature type="compositionally biased region" description="Low complexity" evidence="1">
    <location>
        <begin position="334"/>
        <end position="345"/>
    </location>
</feature>
<evidence type="ECO:0000313" key="2">
    <source>
        <dbReference type="EMBL" id="OCH92750.1"/>
    </source>
</evidence>
<keyword evidence="3" id="KW-1185">Reference proteome</keyword>
<sequence>MLSAWSTTRTPDHEEPVLRTYLRKATLPPMALAATVQARVPPKGHKSHANHLQTQPDGFRKLKNMYFLYHEFPSIGPSEFADRYVTSETAPEEHIDIQDFATGDRLSIPCGRMVSWTVMGLPADDVCRVHDYANYYPLRSLQRVMHVAFPQTAPFRFRDVQEPAESFDRDLIRYSIWTTRSRRLHKSSTTDIEGETLVTVVVQPPWILSSADLRSFAECPSLQNDDPYKRKFRSNERLWAKVWDICLTHKSRFFVVTNYTGWVFGAFSQGWTTGFVTGEQRAGQTGPTVLEALVYWLASAHGIEGAWRIPEIPERADYIGLESFAILPQPPKRPLSVLPSESSSESNDDAHSDAGSDSTIDAAEVAEMLLNESDGVYSDNTGGTLRTFPFEAIPTHERVAAWAQRMGQISVAQAAQMRPGSISLPDGSSPVFGMPEPSQCSSSVVLGRAELTSQGGWMVSGVRG</sequence>
<proteinExistence type="predicted"/>
<organism evidence="2 3">
    <name type="scientific">Obba rivulosa</name>
    <dbReference type="NCBI Taxonomy" id="1052685"/>
    <lineage>
        <taxon>Eukaryota</taxon>
        <taxon>Fungi</taxon>
        <taxon>Dikarya</taxon>
        <taxon>Basidiomycota</taxon>
        <taxon>Agaricomycotina</taxon>
        <taxon>Agaricomycetes</taxon>
        <taxon>Polyporales</taxon>
        <taxon>Gelatoporiaceae</taxon>
        <taxon>Obba</taxon>
    </lineage>
</organism>
<name>A0A8E2B2P8_9APHY</name>
<reference evidence="2 3" key="1">
    <citation type="submission" date="2016-07" db="EMBL/GenBank/DDBJ databases">
        <title>Draft genome of the white-rot fungus Obba rivulosa 3A-2.</title>
        <authorList>
            <consortium name="DOE Joint Genome Institute"/>
            <person name="Miettinen O."/>
            <person name="Riley R."/>
            <person name="Acob R."/>
            <person name="Barry K."/>
            <person name="Cullen D."/>
            <person name="De Vries R."/>
            <person name="Hainaut M."/>
            <person name="Hatakka A."/>
            <person name="Henrissat B."/>
            <person name="Hilden K."/>
            <person name="Kuo R."/>
            <person name="Labutti K."/>
            <person name="Lipzen A."/>
            <person name="Makela M.R."/>
            <person name="Sandor L."/>
            <person name="Spatafora J.W."/>
            <person name="Grigoriev I.V."/>
            <person name="Hibbett D.S."/>
        </authorList>
    </citation>
    <scope>NUCLEOTIDE SEQUENCE [LARGE SCALE GENOMIC DNA]</scope>
    <source>
        <strain evidence="2 3">3A-2</strain>
    </source>
</reference>
<dbReference type="AlphaFoldDB" id="A0A8E2B2P8"/>
<evidence type="ECO:0000313" key="3">
    <source>
        <dbReference type="Proteomes" id="UP000250043"/>
    </source>
</evidence>
<dbReference type="Proteomes" id="UP000250043">
    <property type="component" value="Unassembled WGS sequence"/>
</dbReference>
<dbReference type="OrthoDB" id="2579508at2759"/>